<dbReference type="CDD" id="cd02440">
    <property type="entry name" value="AdoMet_MTases"/>
    <property type="match status" value="1"/>
</dbReference>
<gene>
    <name evidence="4" type="ORF">PFLUV_G00058000</name>
</gene>
<evidence type="ECO:0000256" key="1">
    <source>
        <dbReference type="ARBA" id="ARBA00022679"/>
    </source>
</evidence>
<dbReference type="PANTHER" id="PTHR44068:SF1">
    <property type="entry name" value="HYPOTHETICAL LOC100005854"/>
    <property type="match status" value="1"/>
</dbReference>
<feature type="domain" description="Methyltransferase type 11" evidence="3">
    <location>
        <begin position="79"/>
        <end position="179"/>
    </location>
</feature>
<dbReference type="GO" id="GO:0016126">
    <property type="term" value="P:sterol biosynthetic process"/>
    <property type="evidence" value="ECO:0007669"/>
    <property type="project" value="TreeGrafter"/>
</dbReference>
<dbReference type="InterPro" id="IPR013216">
    <property type="entry name" value="Methyltransf_11"/>
</dbReference>
<evidence type="ECO:0000313" key="4">
    <source>
        <dbReference type="EMBL" id="KAF1390433.1"/>
    </source>
</evidence>
<dbReference type="Gene3D" id="3.40.50.150">
    <property type="entry name" value="Vaccinia Virus protein VP39"/>
    <property type="match status" value="1"/>
</dbReference>
<organism evidence="4 5">
    <name type="scientific">Perca fluviatilis</name>
    <name type="common">European perch</name>
    <dbReference type="NCBI Taxonomy" id="8168"/>
    <lineage>
        <taxon>Eukaryota</taxon>
        <taxon>Metazoa</taxon>
        <taxon>Chordata</taxon>
        <taxon>Craniata</taxon>
        <taxon>Vertebrata</taxon>
        <taxon>Euteleostomi</taxon>
        <taxon>Actinopterygii</taxon>
        <taxon>Neopterygii</taxon>
        <taxon>Teleostei</taxon>
        <taxon>Neoteleostei</taxon>
        <taxon>Acanthomorphata</taxon>
        <taxon>Eupercaria</taxon>
        <taxon>Perciformes</taxon>
        <taxon>Percoidei</taxon>
        <taxon>Percidae</taxon>
        <taxon>Percinae</taxon>
        <taxon>Perca</taxon>
    </lineage>
</organism>
<dbReference type="InterPro" id="IPR029063">
    <property type="entry name" value="SAM-dependent_MTases_sf"/>
</dbReference>
<dbReference type="GO" id="GO:0003838">
    <property type="term" value="F:sterol 24-C-methyltransferase activity"/>
    <property type="evidence" value="ECO:0007669"/>
    <property type="project" value="TreeGrafter"/>
</dbReference>
<dbReference type="EMBL" id="VHII01000005">
    <property type="protein sequence ID" value="KAF1390433.1"/>
    <property type="molecule type" value="Genomic_DNA"/>
</dbReference>
<protein>
    <recommendedName>
        <fullName evidence="3">Methyltransferase type 11 domain-containing protein</fullName>
    </recommendedName>
</protein>
<evidence type="ECO:0000259" key="3">
    <source>
        <dbReference type="Pfam" id="PF08241"/>
    </source>
</evidence>
<dbReference type="Proteomes" id="UP000465112">
    <property type="component" value="Chromosome 5"/>
</dbReference>
<keyword evidence="5" id="KW-1185">Reference proteome</keyword>
<dbReference type="AlphaFoldDB" id="A0A6A5FJP3"/>
<keyword evidence="1" id="KW-0808">Transferase</keyword>
<sequence length="225" mass="25384">MGVWIKERQTTGQSRACARNSPEKELKDMKWTEIIVKEFGHPTRSVAGWLISKLLTVCNRVLEENTVQLCGIRPEDTVLELGHGPGHGLQSAAKLLTEPTGRLIGVDYSAYMHQMASDRMKDFVASGKVTLYHCDVEAMPLADSVVDKVFHCNCYYFWSDLEKGATEIHRVMKPGGLMVTTLRLSNWPQEPYMTALRDSGFTDVRMEDKQHKNITFQAIYATASK</sequence>
<reference evidence="4 5" key="1">
    <citation type="submission" date="2019-06" db="EMBL/GenBank/DDBJ databases">
        <title>A chromosome-scale genome assembly of the European perch, Perca fluviatilis.</title>
        <authorList>
            <person name="Roques C."/>
            <person name="Zahm M."/>
            <person name="Cabau C."/>
            <person name="Klopp C."/>
            <person name="Bouchez O."/>
            <person name="Donnadieu C."/>
            <person name="Kuhl H."/>
            <person name="Gislard M."/>
            <person name="Guendouz S."/>
            <person name="Journot L."/>
            <person name="Haffray P."/>
            <person name="Bestin A."/>
            <person name="Morvezen R."/>
            <person name="Feron R."/>
            <person name="Wen M."/>
            <person name="Jouanno E."/>
            <person name="Herpin A."/>
            <person name="Schartl M."/>
            <person name="Postlethwait J."/>
            <person name="Schaerlinger B."/>
            <person name="Chardard D."/>
            <person name="Lecocq T."/>
            <person name="Poncet C."/>
            <person name="Jaffrelo L."/>
            <person name="Lampietro C."/>
            <person name="Guiguen Y."/>
        </authorList>
    </citation>
    <scope>NUCLEOTIDE SEQUENCE [LARGE SCALE GENOMIC DNA]</scope>
    <source>
        <tissue evidence="4">Blood</tissue>
    </source>
</reference>
<dbReference type="Pfam" id="PF08241">
    <property type="entry name" value="Methyltransf_11"/>
    <property type="match status" value="1"/>
</dbReference>
<proteinExistence type="inferred from homology"/>
<dbReference type="GO" id="GO:0005783">
    <property type="term" value="C:endoplasmic reticulum"/>
    <property type="evidence" value="ECO:0007669"/>
    <property type="project" value="TreeGrafter"/>
</dbReference>
<name>A0A6A5FJP3_PERFL</name>
<dbReference type="SUPFAM" id="SSF53335">
    <property type="entry name" value="S-adenosyl-L-methionine-dependent methyltransferases"/>
    <property type="match status" value="1"/>
</dbReference>
<comment type="caution">
    <text evidence="4">The sequence shown here is derived from an EMBL/GenBank/DDBJ whole genome shotgun (WGS) entry which is preliminary data.</text>
</comment>
<accession>A0A6A5FJP3</accession>
<evidence type="ECO:0000256" key="2">
    <source>
        <dbReference type="ARBA" id="ARBA00038188"/>
    </source>
</evidence>
<evidence type="ECO:0000313" key="5">
    <source>
        <dbReference type="Proteomes" id="UP000465112"/>
    </source>
</evidence>
<dbReference type="InterPro" id="IPR050447">
    <property type="entry name" value="Erg6_SMT_methyltransf"/>
</dbReference>
<comment type="similarity">
    <text evidence="2">Belongs to the class I-like SAM-binding methyltransferase superfamily. Erg6/SMT family.</text>
</comment>
<dbReference type="PANTHER" id="PTHR44068">
    <property type="entry name" value="ZGC:194242"/>
    <property type="match status" value="1"/>
</dbReference>